<sequence length="344" mass="39144">MEKFLKLIPVIPEEQKYWFIQTRGLKKGDLTIEKNYIGIRLPVLLNTGQMAAGMADSQGVSERISGEREEYRQLLKIFCCEINQGDLIIVPADEWTKVHFGIVRDGKEEAFPTDKGGWKTGENPGPQWPVMKKREVQWVKSVGMEELDPHLFRLFYTKFPISDAGQYADFIDKSLHDFYIKGGRCHFILHVQRREPIKARHFIPFMNDLLSIADAAADGDDADLDMKVSVQSFGTIELIGQIPNIIITSLVVVALIGGKTKVFGFELDTPGIVGRILEWLNVRKGEKEKEAEQPDLIEKQAERLKTNAENLEIKIPDELQKALQTYLAESGEEKSEKQKVRETE</sequence>
<evidence type="ECO:0000313" key="1">
    <source>
        <dbReference type="EMBL" id="KYD19383.1"/>
    </source>
</evidence>
<name>A0A150M4D5_9BACI</name>
<accession>A0A150M4D5</accession>
<reference evidence="1 2" key="1">
    <citation type="submission" date="2016-01" db="EMBL/GenBank/DDBJ databases">
        <title>Draft Genome Sequences of Seven Thermophilic Sporeformers Isolated from Foods.</title>
        <authorList>
            <person name="Berendsen E.M."/>
            <person name="Wells-Bennik M.H."/>
            <person name="Krawcyk A.O."/>
            <person name="De Jong A."/>
            <person name="Holsappel S."/>
            <person name="Eijlander R.T."/>
            <person name="Kuipers O.P."/>
        </authorList>
    </citation>
    <scope>NUCLEOTIDE SEQUENCE [LARGE SCALE GENOMIC DNA]</scope>
    <source>
        <strain evidence="1 2">B4135</strain>
    </source>
</reference>
<proteinExistence type="predicted"/>
<organism evidence="1 2">
    <name type="scientific">Caldibacillus debilis</name>
    <dbReference type="NCBI Taxonomy" id="301148"/>
    <lineage>
        <taxon>Bacteria</taxon>
        <taxon>Bacillati</taxon>
        <taxon>Bacillota</taxon>
        <taxon>Bacilli</taxon>
        <taxon>Bacillales</taxon>
        <taxon>Bacillaceae</taxon>
        <taxon>Caldibacillus</taxon>
    </lineage>
</organism>
<dbReference type="OrthoDB" id="2328079at2"/>
<dbReference type="RefSeq" id="WP_020156423.1">
    <property type="nucleotide sequence ID" value="NZ_LQYT01000041.1"/>
</dbReference>
<dbReference type="Proteomes" id="UP000075683">
    <property type="component" value="Unassembled WGS sequence"/>
</dbReference>
<protein>
    <submittedName>
        <fullName evidence="1">Uncharacterized protein</fullName>
    </submittedName>
</protein>
<comment type="caution">
    <text evidence="1">The sequence shown here is derived from an EMBL/GenBank/DDBJ whole genome shotgun (WGS) entry which is preliminary data.</text>
</comment>
<dbReference type="EMBL" id="LQYT01000041">
    <property type="protein sequence ID" value="KYD19383.1"/>
    <property type="molecule type" value="Genomic_DNA"/>
</dbReference>
<dbReference type="STRING" id="301148.B4135_2041"/>
<gene>
    <name evidence="1" type="ORF">B4135_2041</name>
</gene>
<evidence type="ECO:0000313" key="2">
    <source>
        <dbReference type="Proteomes" id="UP000075683"/>
    </source>
</evidence>
<dbReference type="AlphaFoldDB" id="A0A150M4D5"/>